<protein>
    <submittedName>
        <fullName evidence="2">Uncharacterized protein</fullName>
    </submittedName>
</protein>
<dbReference type="RefSeq" id="WP_225552610.1">
    <property type="nucleotide sequence ID" value="NZ_JADEYP010000012.1"/>
</dbReference>
<dbReference type="PANTHER" id="PTHR43721">
    <property type="entry name" value="ELONGATION FACTOR TU-RELATED"/>
    <property type="match status" value="1"/>
</dbReference>
<evidence type="ECO:0000313" key="3">
    <source>
        <dbReference type="Proteomes" id="UP001165302"/>
    </source>
</evidence>
<evidence type="ECO:0000313" key="2">
    <source>
        <dbReference type="EMBL" id="MCA5005151.1"/>
    </source>
</evidence>
<organism evidence="2 3">
    <name type="scientific">Sphingobacterium bovistauri</name>
    <dbReference type="NCBI Taxonomy" id="2781959"/>
    <lineage>
        <taxon>Bacteria</taxon>
        <taxon>Pseudomonadati</taxon>
        <taxon>Bacteroidota</taxon>
        <taxon>Sphingobacteriia</taxon>
        <taxon>Sphingobacteriales</taxon>
        <taxon>Sphingobacteriaceae</taxon>
        <taxon>Sphingobacterium</taxon>
    </lineage>
</organism>
<dbReference type="InterPro" id="IPR050055">
    <property type="entry name" value="EF-Tu_GTPase"/>
</dbReference>
<reference evidence="2" key="1">
    <citation type="submission" date="2020-10" db="EMBL/GenBank/DDBJ databases">
        <authorList>
            <person name="Lu T."/>
            <person name="Wang Q."/>
            <person name="Han X."/>
        </authorList>
    </citation>
    <scope>NUCLEOTIDE SEQUENCE</scope>
    <source>
        <strain evidence="2">WQ 366</strain>
    </source>
</reference>
<name>A0ABS7Z4N4_9SPHI</name>
<comment type="caution">
    <text evidence="2">The sequence shown here is derived from an EMBL/GenBank/DDBJ whole genome shotgun (WGS) entry which is preliminary data.</text>
</comment>
<dbReference type="Proteomes" id="UP001165302">
    <property type="component" value="Unassembled WGS sequence"/>
</dbReference>
<proteinExistence type="predicted"/>
<accession>A0ABS7Z4N4</accession>
<dbReference type="PANTHER" id="PTHR43721:SF22">
    <property type="entry name" value="ELONGATION FACTOR TU, MITOCHONDRIAL"/>
    <property type="match status" value="1"/>
</dbReference>
<dbReference type="EMBL" id="JADEYP010000012">
    <property type="protein sequence ID" value="MCA5005151.1"/>
    <property type="molecule type" value="Genomic_DNA"/>
</dbReference>
<dbReference type="Gene3D" id="2.40.30.10">
    <property type="entry name" value="Translation factors"/>
    <property type="match status" value="1"/>
</dbReference>
<keyword evidence="1" id="KW-0963">Cytoplasm</keyword>
<keyword evidence="3" id="KW-1185">Reference proteome</keyword>
<dbReference type="SUPFAM" id="SSF50447">
    <property type="entry name" value="Translation proteins"/>
    <property type="match status" value="1"/>
</dbReference>
<evidence type="ECO:0000256" key="1">
    <source>
        <dbReference type="ARBA" id="ARBA00022490"/>
    </source>
</evidence>
<dbReference type="InterPro" id="IPR009000">
    <property type="entry name" value="Transl_B-barrel_sf"/>
</dbReference>
<gene>
    <name evidence="2" type="ORF">IPZ78_08300</name>
</gene>
<sequence length="414" mass="46002">MSEKLLSELNDQVKEIQDQIKQNRADLDRGLNSEEGRNELMRLRKLKMSFNATEFISKSFLFLIHQHGDDGVRPISVMNTDSTALSISQNNTLTNVLKNGVNNAISCVVRNGGDLHVPIVNVEFLLSKAEEYVFEGKITGKRELAESLLVSIKIIKGEIKVGDQVKIVKDGISIHTVVEEVSRNLRISHIDGVGPILGDDSQSPLVKLKIFGSAQLSVTVGDTIVNDKDKIYEVHKPFKFQVDDVFSITGRGTVITGTVLEGECVSGSTVFFQRKKIGGLYPLIIRSMESFRKQIDIIKKGDVVGLLVDYDKDAFKRGDFLIQNPVYTQNAIVKNVTAPRDIKEYDCLGIVTDSIAGHNTIMTTLELANLNLSSGFRYLAARAYSNFPIDLPDNFDLIDPSIDRHTAIRVVHIQ</sequence>